<name>A0ABU0AAV4_9BACI</name>
<feature type="region of interest" description="Disordered" evidence="1">
    <location>
        <begin position="170"/>
        <end position="191"/>
    </location>
</feature>
<evidence type="ECO:0000256" key="2">
    <source>
        <dbReference type="SAM" id="Phobius"/>
    </source>
</evidence>
<gene>
    <name evidence="3" type="ORF">J2S17_000248</name>
</gene>
<reference evidence="3 4" key="1">
    <citation type="submission" date="2023-07" db="EMBL/GenBank/DDBJ databases">
        <title>Genomic Encyclopedia of Type Strains, Phase IV (KMG-IV): sequencing the most valuable type-strain genomes for metagenomic binning, comparative biology and taxonomic classification.</title>
        <authorList>
            <person name="Goeker M."/>
        </authorList>
    </citation>
    <scope>NUCLEOTIDE SEQUENCE [LARGE SCALE GENOMIC DNA]</scope>
    <source>
        <strain evidence="3 4">DSM 23494</strain>
    </source>
</reference>
<keyword evidence="2" id="KW-1133">Transmembrane helix</keyword>
<keyword evidence="4" id="KW-1185">Reference proteome</keyword>
<proteinExistence type="predicted"/>
<feature type="transmembrane region" description="Helical" evidence="2">
    <location>
        <begin position="7"/>
        <end position="24"/>
    </location>
</feature>
<dbReference type="Proteomes" id="UP001238088">
    <property type="component" value="Unassembled WGS sequence"/>
</dbReference>
<comment type="caution">
    <text evidence="3">The sequence shown here is derived from an EMBL/GenBank/DDBJ whole genome shotgun (WGS) entry which is preliminary data.</text>
</comment>
<evidence type="ECO:0000313" key="4">
    <source>
        <dbReference type="Proteomes" id="UP001238088"/>
    </source>
</evidence>
<evidence type="ECO:0000256" key="1">
    <source>
        <dbReference type="SAM" id="MobiDB-lite"/>
    </source>
</evidence>
<dbReference type="RefSeq" id="WP_307471082.1">
    <property type="nucleotide sequence ID" value="NZ_JAUSUB010000001.1"/>
</dbReference>
<protein>
    <submittedName>
        <fullName evidence="3">Secreted protein with C-terminal beta-propeller domain</fullName>
    </submittedName>
</protein>
<organism evidence="3 4">
    <name type="scientific">Cytobacillus purgationiresistens</name>
    <dbReference type="NCBI Taxonomy" id="863449"/>
    <lineage>
        <taxon>Bacteria</taxon>
        <taxon>Bacillati</taxon>
        <taxon>Bacillota</taxon>
        <taxon>Bacilli</taxon>
        <taxon>Bacillales</taxon>
        <taxon>Bacillaceae</taxon>
        <taxon>Cytobacillus</taxon>
    </lineage>
</organism>
<dbReference type="Pfam" id="PF09826">
    <property type="entry name" value="Beta_propel"/>
    <property type="match status" value="1"/>
</dbReference>
<dbReference type="EMBL" id="JAUSUB010000001">
    <property type="protein sequence ID" value="MDQ0268379.1"/>
    <property type="molecule type" value="Genomic_DNA"/>
</dbReference>
<keyword evidence="2" id="KW-0472">Membrane</keyword>
<accession>A0ABU0AAV4</accession>
<keyword evidence="2" id="KW-0812">Transmembrane</keyword>
<evidence type="ECO:0000313" key="3">
    <source>
        <dbReference type="EMBL" id="MDQ0268379.1"/>
    </source>
</evidence>
<sequence length="730" mass="83328">MLKRRGQWLVIFGMIFFSIIVVIYQNGKLKIINDFTNDQARVMANKVWQIQFNDELSPSSVNESTVYVLDNIGKKQEVSFKLSENKKAIIILPPDKGYKKEIPSYELFVSKEIMSHSAKKLGSSLKQTFNINEELATANSIQEINDHFIKIMKEQSKGLKSFFREDTMTQESSEMDTMSESKEASSDNQFSETNVQVAGIDESDMVKTDGEYIYQLADQKLQIIKAVPAEQLKLEKAVTFERDFSPYQLFLYQDQLIVIGNYYEEMTKVGAGKELKTDMFHPRWFQSSKIQIYNIADKREPKLVRELEVEGDFISARLMEGRLYLVTNHYPDVWILEDHPDIDLRPRYKDSSVSQEKQSVQTDEIQLIPDSKETNFTNIAAIDLDHPSEEMSLSTFLGSGNQLYMSKKNIYLATTNVSFMPTIAVGRSNEITSIYKIKIDGMNMEMSGSQEIEGRLLNQFSMDEHNGYFRVAVTKGQTTDETHPSSNELYIFNENLVKVGELNDLARGERIYSARFMGDKVYIVTFKETDPLFVIDASLPEAPKVLGELKIPGFSNYLHPYDENHLIGFGYDTKVNAAKATGSQPIVTTDGVKVTLFDVTDLTNPKEKFTEIIGGRGTYSDLNYDHKALLFDSEKNLFAFPISVYENKKNSENDSTFAFQGAYVYGIDSNKGFQLHAKITHQKQNIGYEDWESNINRILYIDDQLYSLSPSKITAHAIGDFNQTKELNLK</sequence>
<dbReference type="InterPro" id="IPR019198">
    <property type="entry name" value="Beta_propeller_containing"/>
</dbReference>